<feature type="DNA-binding region" description="H-T-H motif" evidence="4">
    <location>
        <begin position="39"/>
        <end position="58"/>
    </location>
</feature>
<dbReference type="PROSITE" id="PS50977">
    <property type="entry name" value="HTH_TETR_2"/>
    <property type="match status" value="1"/>
</dbReference>
<keyword evidence="2 4" id="KW-0238">DNA-binding</keyword>
<evidence type="ECO:0000313" key="6">
    <source>
        <dbReference type="EMBL" id="POM23756.1"/>
    </source>
</evidence>
<feature type="domain" description="HTH tetR-type" evidence="5">
    <location>
        <begin position="17"/>
        <end position="76"/>
    </location>
</feature>
<dbReference type="Pfam" id="PF21597">
    <property type="entry name" value="TetR_C_43"/>
    <property type="match status" value="1"/>
</dbReference>
<organism evidence="6 7">
    <name type="scientific">Actinomadura rubteroloni</name>
    <dbReference type="NCBI Taxonomy" id="1926885"/>
    <lineage>
        <taxon>Bacteria</taxon>
        <taxon>Bacillati</taxon>
        <taxon>Actinomycetota</taxon>
        <taxon>Actinomycetes</taxon>
        <taxon>Streptosporangiales</taxon>
        <taxon>Thermomonosporaceae</taxon>
        <taxon>Actinomadura</taxon>
    </lineage>
</organism>
<keyword evidence="1" id="KW-0805">Transcription regulation</keyword>
<dbReference type="InterPro" id="IPR001647">
    <property type="entry name" value="HTH_TetR"/>
</dbReference>
<evidence type="ECO:0000313" key="7">
    <source>
        <dbReference type="Proteomes" id="UP000242367"/>
    </source>
</evidence>
<proteinExistence type="predicted"/>
<dbReference type="SUPFAM" id="SSF46689">
    <property type="entry name" value="Homeodomain-like"/>
    <property type="match status" value="1"/>
</dbReference>
<keyword evidence="7" id="KW-1185">Reference proteome</keyword>
<dbReference type="Pfam" id="PF00440">
    <property type="entry name" value="TetR_N"/>
    <property type="match status" value="1"/>
</dbReference>
<comment type="caution">
    <text evidence="6">The sequence shown here is derived from an EMBL/GenBank/DDBJ whole genome shotgun (WGS) entry which is preliminary data.</text>
</comment>
<keyword evidence="3" id="KW-0804">Transcription</keyword>
<accession>A0A2P4UFE4</accession>
<evidence type="ECO:0000259" key="5">
    <source>
        <dbReference type="PROSITE" id="PS50977"/>
    </source>
</evidence>
<dbReference type="RefSeq" id="WP_168212103.1">
    <property type="nucleotide sequence ID" value="NZ_MTBP01000002.1"/>
</dbReference>
<dbReference type="AlphaFoldDB" id="A0A2P4UFE4"/>
<dbReference type="PANTHER" id="PTHR30055">
    <property type="entry name" value="HTH-TYPE TRANSCRIPTIONAL REGULATOR RUTR"/>
    <property type="match status" value="1"/>
</dbReference>
<dbReference type="InterPro" id="IPR009057">
    <property type="entry name" value="Homeodomain-like_sf"/>
</dbReference>
<dbReference type="PANTHER" id="PTHR30055:SF234">
    <property type="entry name" value="HTH-TYPE TRANSCRIPTIONAL REGULATOR BETI"/>
    <property type="match status" value="1"/>
</dbReference>
<sequence>MSVADERQPKRQRADAERNRAKILATARRLFSTRGEAVNMDEVARRAGVGVGTLYRHFPTKEALVRATAQQRFADIVAYYRAQCRDTADPLAAMTELLRHIGEVESRDLVFSRVVESTLGSDTGPPDEFRTAFEAELMELVDRGQAAGRIREDIAGADLLSVTCGLAAVVHRGSGDWRRYIDIVVAGLSTTGGWPAAPAGRDDAAAR</sequence>
<dbReference type="GO" id="GO:0000976">
    <property type="term" value="F:transcription cis-regulatory region binding"/>
    <property type="evidence" value="ECO:0007669"/>
    <property type="project" value="TreeGrafter"/>
</dbReference>
<dbReference type="InterPro" id="IPR050109">
    <property type="entry name" value="HTH-type_TetR-like_transc_reg"/>
</dbReference>
<evidence type="ECO:0000256" key="1">
    <source>
        <dbReference type="ARBA" id="ARBA00023015"/>
    </source>
</evidence>
<dbReference type="InterPro" id="IPR049445">
    <property type="entry name" value="TetR_SbtR-like_C"/>
</dbReference>
<dbReference type="EMBL" id="MTBP01000002">
    <property type="protein sequence ID" value="POM23756.1"/>
    <property type="molecule type" value="Genomic_DNA"/>
</dbReference>
<dbReference type="SUPFAM" id="SSF48498">
    <property type="entry name" value="Tetracyclin repressor-like, C-terminal domain"/>
    <property type="match status" value="1"/>
</dbReference>
<dbReference type="GO" id="GO:0003700">
    <property type="term" value="F:DNA-binding transcription factor activity"/>
    <property type="evidence" value="ECO:0007669"/>
    <property type="project" value="TreeGrafter"/>
</dbReference>
<dbReference type="InterPro" id="IPR036271">
    <property type="entry name" value="Tet_transcr_reg_TetR-rel_C_sf"/>
</dbReference>
<dbReference type="PRINTS" id="PR00455">
    <property type="entry name" value="HTHTETR"/>
</dbReference>
<gene>
    <name evidence="6" type="primary">acrR_1</name>
    <name evidence="6" type="ORF">BTM25_23780</name>
</gene>
<evidence type="ECO:0000256" key="4">
    <source>
        <dbReference type="PROSITE-ProRule" id="PRU00335"/>
    </source>
</evidence>
<name>A0A2P4UFE4_9ACTN</name>
<protein>
    <submittedName>
        <fullName evidence="6">HTH-type transcriptional regulator AcrR</fullName>
    </submittedName>
</protein>
<reference evidence="6 7" key="1">
    <citation type="journal article" date="2017" name="Chemistry">
        <title>Isolation, Biosynthesis and Chemical Modifications of Rubterolones A-F: Rare Tropolone Alkaloids from Actinomadura sp. 5-2.</title>
        <authorList>
            <person name="Guo H."/>
            <person name="Benndorf R."/>
            <person name="Leichnitz D."/>
            <person name="Klassen J.L."/>
            <person name="Vollmers J."/>
            <person name="Gorls H."/>
            <person name="Steinacker M."/>
            <person name="Weigel C."/>
            <person name="Dahse H.M."/>
            <person name="Kaster A.K."/>
            <person name="de Beer Z.W."/>
            <person name="Poulsen M."/>
            <person name="Beemelmanns C."/>
        </authorList>
    </citation>
    <scope>NUCLEOTIDE SEQUENCE [LARGE SCALE GENOMIC DNA]</scope>
    <source>
        <strain evidence="6 7">5-2</strain>
    </source>
</reference>
<evidence type="ECO:0000256" key="2">
    <source>
        <dbReference type="ARBA" id="ARBA00023125"/>
    </source>
</evidence>
<dbReference type="Gene3D" id="1.10.357.10">
    <property type="entry name" value="Tetracycline Repressor, domain 2"/>
    <property type="match status" value="1"/>
</dbReference>
<evidence type="ECO:0000256" key="3">
    <source>
        <dbReference type="ARBA" id="ARBA00023163"/>
    </source>
</evidence>
<dbReference type="Proteomes" id="UP000242367">
    <property type="component" value="Unassembled WGS sequence"/>
</dbReference>